<keyword evidence="3" id="KW-1185">Reference proteome</keyword>
<organism evidence="2 3">
    <name type="scientific">Amblyomma americanum</name>
    <name type="common">Lone star tick</name>
    <dbReference type="NCBI Taxonomy" id="6943"/>
    <lineage>
        <taxon>Eukaryota</taxon>
        <taxon>Metazoa</taxon>
        <taxon>Ecdysozoa</taxon>
        <taxon>Arthropoda</taxon>
        <taxon>Chelicerata</taxon>
        <taxon>Arachnida</taxon>
        <taxon>Acari</taxon>
        <taxon>Parasitiformes</taxon>
        <taxon>Ixodida</taxon>
        <taxon>Ixodoidea</taxon>
        <taxon>Ixodidae</taxon>
        <taxon>Amblyomminae</taxon>
        <taxon>Amblyomma</taxon>
    </lineage>
</organism>
<comment type="caution">
    <text evidence="2">The sequence shown here is derived from an EMBL/GenBank/DDBJ whole genome shotgun (WGS) entry which is preliminary data.</text>
</comment>
<evidence type="ECO:0000256" key="1">
    <source>
        <dbReference type="SAM" id="SignalP"/>
    </source>
</evidence>
<feature type="signal peptide" evidence="1">
    <location>
        <begin position="1"/>
        <end position="24"/>
    </location>
</feature>
<accession>A0AAQ4FHH9</accession>
<feature type="chain" id="PRO_5042922276" description="Secreted protein" evidence="1">
    <location>
        <begin position="25"/>
        <end position="76"/>
    </location>
</feature>
<dbReference type="EMBL" id="JARKHS020002872">
    <property type="protein sequence ID" value="KAK8786235.1"/>
    <property type="molecule type" value="Genomic_DNA"/>
</dbReference>
<dbReference type="Proteomes" id="UP001321473">
    <property type="component" value="Unassembled WGS sequence"/>
</dbReference>
<proteinExistence type="predicted"/>
<evidence type="ECO:0000313" key="2">
    <source>
        <dbReference type="EMBL" id="KAK8786235.1"/>
    </source>
</evidence>
<gene>
    <name evidence="2" type="ORF">V5799_007404</name>
</gene>
<name>A0AAQ4FHH9_AMBAM</name>
<evidence type="ECO:0000313" key="3">
    <source>
        <dbReference type="Proteomes" id="UP001321473"/>
    </source>
</evidence>
<protein>
    <recommendedName>
        <fullName evidence="4">Secreted protein</fullName>
    </recommendedName>
</protein>
<reference evidence="2 3" key="1">
    <citation type="journal article" date="2023" name="Arcadia Sci">
        <title>De novo assembly of a long-read Amblyomma americanum tick genome.</title>
        <authorList>
            <person name="Chou S."/>
            <person name="Poskanzer K.E."/>
            <person name="Rollins M."/>
            <person name="Thuy-Boun P.S."/>
        </authorList>
    </citation>
    <scope>NUCLEOTIDE SEQUENCE [LARGE SCALE GENOMIC DNA]</scope>
    <source>
        <strain evidence="2">F_SG_1</strain>
        <tissue evidence="2">Salivary glands</tissue>
    </source>
</reference>
<evidence type="ECO:0008006" key="4">
    <source>
        <dbReference type="Google" id="ProtNLM"/>
    </source>
</evidence>
<dbReference type="AlphaFoldDB" id="A0AAQ4FHH9"/>
<keyword evidence="1" id="KW-0732">Signal</keyword>
<sequence length="76" mass="9176">MPFLLRNNKVRWLYVVVFLHVCFCCTHHENRVIFQSLYRLYFRVAPNSSRHQRTLSLFSHISLLRASLRGRLCIKL</sequence>